<dbReference type="PANTHER" id="PTHR12363:SF53">
    <property type="entry name" value="MRNA TRANSPORT REGULATOR MTR10"/>
    <property type="match status" value="1"/>
</dbReference>
<dbReference type="PROSITE" id="PS50166">
    <property type="entry name" value="IMPORTIN_B_NT"/>
    <property type="match status" value="1"/>
</dbReference>
<dbReference type="Pfam" id="PF24139">
    <property type="entry name" value="TPR_TNPO3_IPO13_4th"/>
    <property type="match status" value="1"/>
</dbReference>
<dbReference type="InterPro" id="IPR011989">
    <property type="entry name" value="ARM-like"/>
</dbReference>
<feature type="domain" description="Importin N-terminal" evidence="1">
    <location>
        <begin position="28"/>
        <end position="95"/>
    </location>
</feature>
<dbReference type="Proteomes" id="UP001221142">
    <property type="component" value="Unassembled WGS sequence"/>
</dbReference>
<dbReference type="InterPro" id="IPR001494">
    <property type="entry name" value="Importin-beta_N"/>
</dbReference>
<evidence type="ECO:0000313" key="2">
    <source>
        <dbReference type="EMBL" id="KAJ7630843.1"/>
    </source>
</evidence>
<dbReference type="GO" id="GO:0005737">
    <property type="term" value="C:cytoplasm"/>
    <property type="evidence" value="ECO:0007669"/>
    <property type="project" value="TreeGrafter"/>
</dbReference>
<evidence type="ECO:0000259" key="1">
    <source>
        <dbReference type="PROSITE" id="PS50166"/>
    </source>
</evidence>
<comment type="caution">
    <text evidence="2">The sequence shown here is derived from an EMBL/GenBank/DDBJ whole genome shotgun (WGS) entry which is preliminary data.</text>
</comment>
<dbReference type="Pfam" id="PF08389">
    <property type="entry name" value="Xpo1"/>
    <property type="match status" value="1"/>
</dbReference>
<name>A0AAD7BU59_9AGAR</name>
<gene>
    <name evidence="2" type="ORF">FB45DRAFT_916693</name>
</gene>
<dbReference type="PANTHER" id="PTHR12363">
    <property type="entry name" value="TRANSPORTIN 3 AND IMPORTIN 13"/>
    <property type="match status" value="1"/>
</dbReference>
<dbReference type="GO" id="GO:0031267">
    <property type="term" value="F:small GTPase binding"/>
    <property type="evidence" value="ECO:0007669"/>
    <property type="project" value="InterPro"/>
</dbReference>
<dbReference type="InterPro" id="IPR057942">
    <property type="entry name" value="TPR_TNPO3_IPO13_3rd"/>
</dbReference>
<dbReference type="InterPro" id="IPR013598">
    <property type="entry name" value="Exportin-1/Importin-b-like"/>
</dbReference>
<reference evidence="2" key="1">
    <citation type="submission" date="2023-03" db="EMBL/GenBank/DDBJ databases">
        <title>Massive genome expansion in bonnet fungi (Mycena s.s.) driven by repeated elements and novel gene families across ecological guilds.</title>
        <authorList>
            <consortium name="Lawrence Berkeley National Laboratory"/>
            <person name="Harder C.B."/>
            <person name="Miyauchi S."/>
            <person name="Viragh M."/>
            <person name="Kuo A."/>
            <person name="Thoen E."/>
            <person name="Andreopoulos B."/>
            <person name="Lu D."/>
            <person name="Skrede I."/>
            <person name="Drula E."/>
            <person name="Henrissat B."/>
            <person name="Morin E."/>
            <person name="Kohler A."/>
            <person name="Barry K."/>
            <person name="LaButti K."/>
            <person name="Morin E."/>
            <person name="Salamov A."/>
            <person name="Lipzen A."/>
            <person name="Mereny Z."/>
            <person name="Hegedus B."/>
            <person name="Baldrian P."/>
            <person name="Stursova M."/>
            <person name="Weitz H."/>
            <person name="Taylor A."/>
            <person name="Grigoriev I.V."/>
            <person name="Nagy L.G."/>
            <person name="Martin F."/>
            <person name="Kauserud H."/>
        </authorList>
    </citation>
    <scope>NUCLEOTIDE SEQUENCE</scope>
    <source>
        <strain evidence="2">9284</strain>
    </source>
</reference>
<sequence length="936" mass="104082">MAEIHAVLSALDVFNPDRAPDKASIEQANAWLQDFQHSPDAWATCNVLLLSPDAPAPAKIFAAQTFRTKVTYDLNQVDPVNLPALRDTLLAALERYHTGPRTIIVQLCLALAGLALQLPSWTTPVQTMIDSFGRNPATVPTLLQFLTILPEELNNNHKIPITDDEYRERQAYLLTANSKQVLDLLAMYIQATGVTAAVQSQVFDCLRSWLIAGEVRAADLVNTPLFAYAFEALASDNLFDSAVDVICELIHETQEIDENMPVIELIVPRLIALKPNLVSQQEEPDKIRGYARIFSEAGETYRMLLLQHPDTFFPIVEAIGECSAYQDLDIVPITFQFWMRLAQTIGKRPSVSPLFVDAYQALMRVIINHLHFPPDSTSVSGQEADDFRAFRHVMGDTLKDCCLVLRTDTCLLTTYQMITTALSRGPQALSWQEIEAPLFAMRSMGAEIDPLDNDAVPKIMDLIPSLPNHPRVRYAALLIISRYTEWVNMHPEYISAQLQYVSAGFEDQDVEVCGAAGQALKYLCQDCKRHLVEFLPQLHTFLASTGPKLFQDDRRQVYEAIAYVISAMPMARAAESLRTFSVDILAQIHAVTTKTTPVTKEDLQNAGNGLENLEGMLHVIQGFGEELPPACQSSCSEAWTVLNAFLAKYGGDYDMSDRATRVIRHGITLFGNAALPVVPTVVARMSFGFEATGYPSYMWIAGKLIDRYGNEEDPDLRGSFREVYERSTNGVVGLLQTKSPSDIPDVMEDYLRMLAIMVPIIPDIFFESSAFPLAFRTAMAALTMVHSDIIFASLDLFLLILTHDCLNPQPSVPPPPKFVAYRAAIHGVVEKDGFQLLSYLLNGLVGDFPEDSVSVVVSIFRAIAVLWGPQLLSWQPLVLQQLPNAAAPPEAQKQFLSDVTRAVNDKEYDKVKYAILGLNRASRKARERRRTGALGV</sequence>
<dbReference type="Pfam" id="PF24140">
    <property type="entry name" value="TPR_TNPO3_IPO13_3rd"/>
    <property type="match status" value="1"/>
</dbReference>
<dbReference type="InterPro" id="IPR051345">
    <property type="entry name" value="Importin_beta-like_NTR"/>
</dbReference>
<dbReference type="Pfam" id="PF24138">
    <property type="entry name" value="TPR_TNPO3_IPO13_2nd"/>
    <property type="match status" value="1"/>
</dbReference>
<dbReference type="Gene3D" id="1.25.10.10">
    <property type="entry name" value="Leucine-rich Repeat Variant"/>
    <property type="match status" value="1"/>
</dbReference>
<organism evidence="2 3">
    <name type="scientific">Roridomyces roridus</name>
    <dbReference type="NCBI Taxonomy" id="1738132"/>
    <lineage>
        <taxon>Eukaryota</taxon>
        <taxon>Fungi</taxon>
        <taxon>Dikarya</taxon>
        <taxon>Basidiomycota</taxon>
        <taxon>Agaricomycotina</taxon>
        <taxon>Agaricomycetes</taxon>
        <taxon>Agaricomycetidae</taxon>
        <taxon>Agaricales</taxon>
        <taxon>Marasmiineae</taxon>
        <taxon>Mycenaceae</taxon>
        <taxon>Roridomyces</taxon>
    </lineage>
</organism>
<proteinExistence type="predicted"/>
<keyword evidence="3" id="KW-1185">Reference proteome</keyword>
<accession>A0AAD7BU59</accession>
<dbReference type="Pfam" id="PF03810">
    <property type="entry name" value="IBN_N"/>
    <property type="match status" value="1"/>
</dbReference>
<dbReference type="EMBL" id="JARKIF010000009">
    <property type="protein sequence ID" value="KAJ7630843.1"/>
    <property type="molecule type" value="Genomic_DNA"/>
</dbReference>
<dbReference type="InterPro" id="IPR057941">
    <property type="entry name" value="TPR_TNPO3_IPO13_2nd"/>
</dbReference>
<dbReference type="AlphaFoldDB" id="A0AAD7BU59"/>
<dbReference type="InterPro" id="IPR058537">
    <property type="entry name" value="TPR_TNPO3_IPO13_4th"/>
</dbReference>
<dbReference type="GO" id="GO:0006606">
    <property type="term" value="P:protein import into nucleus"/>
    <property type="evidence" value="ECO:0007669"/>
    <property type="project" value="TreeGrafter"/>
</dbReference>
<protein>
    <submittedName>
        <fullName evidence="2">Armadillo-type protein</fullName>
    </submittedName>
</protein>
<dbReference type="SMART" id="SM00913">
    <property type="entry name" value="IBN_N"/>
    <property type="match status" value="1"/>
</dbReference>
<evidence type="ECO:0000313" key="3">
    <source>
        <dbReference type="Proteomes" id="UP001221142"/>
    </source>
</evidence>
<dbReference type="SUPFAM" id="SSF48371">
    <property type="entry name" value="ARM repeat"/>
    <property type="match status" value="1"/>
</dbReference>
<dbReference type="InterPro" id="IPR016024">
    <property type="entry name" value="ARM-type_fold"/>
</dbReference>